<name>A0ABN5VN72_9ACTN</name>
<reference evidence="3 4" key="1">
    <citation type="journal article" date="2010" name="ChemBioChem">
        <title>Cloning and characterization of the biosynthetic gene cluster of 16-membered macrolide antibiotic FD-891: involvement of a dual functional cytochrome P450 monooxygenase catalyzing epoxidation and hydroxylation.</title>
        <authorList>
            <person name="Kudo F."/>
            <person name="Motegi A."/>
            <person name="Mizoue K."/>
            <person name="Eguchi T."/>
        </authorList>
    </citation>
    <scope>NUCLEOTIDE SEQUENCE [LARGE SCALE GENOMIC DNA]</scope>
    <source>
        <strain evidence="3 4">A-8890</strain>
    </source>
</reference>
<gene>
    <name evidence="3" type="ORF">SGFS_061920</name>
</gene>
<organism evidence="3 4">
    <name type="scientific">Streptomyces graminofaciens</name>
    <dbReference type="NCBI Taxonomy" id="68212"/>
    <lineage>
        <taxon>Bacteria</taxon>
        <taxon>Bacillati</taxon>
        <taxon>Actinomycetota</taxon>
        <taxon>Actinomycetes</taxon>
        <taxon>Kitasatosporales</taxon>
        <taxon>Streptomycetaceae</taxon>
        <taxon>Streptomyces</taxon>
    </lineage>
</organism>
<dbReference type="InterPro" id="IPR051267">
    <property type="entry name" value="STEAP_metalloreductase"/>
</dbReference>
<evidence type="ECO:0000313" key="3">
    <source>
        <dbReference type="EMBL" id="BBC34898.1"/>
    </source>
</evidence>
<reference evidence="3 4" key="2">
    <citation type="journal article" date="2023" name="ChemBioChem">
        <title>Acyltransferase Domain Exchange between Two Independent Type I Polyketide Synthases in the Same Producer Strain of Macrolide Antibiotics.</title>
        <authorList>
            <person name="Kudo F."/>
            <person name="Kishikawa K."/>
            <person name="Tsuboi K."/>
            <person name="Kido T."/>
            <person name="Usui T."/>
            <person name="Hashimoto J."/>
            <person name="Shin-Ya K."/>
            <person name="Miyanaga A."/>
            <person name="Eguchi T."/>
        </authorList>
    </citation>
    <scope>NUCLEOTIDE SEQUENCE [LARGE SCALE GENOMIC DNA]</scope>
    <source>
        <strain evidence="3 4">A-8890</strain>
    </source>
</reference>
<dbReference type="EMBL" id="AP018448">
    <property type="protein sequence ID" value="BBC34898.1"/>
    <property type="molecule type" value="Genomic_DNA"/>
</dbReference>
<dbReference type="SUPFAM" id="SSF51735">
    <property type="entry name" value="NAD(P)-binding Rossmann-fold domains"/>
    <property type="match status" value="1"/>
</dbReference>
<dbReference type="Pfam" id="PF03807">
    <property type="entry name" value="F420_oxidored"/>
    <property type="match status" value="1"/>
</dbReference>
<dbReference type="InterPro" id="IPR036291">
    <property type="entry name" value="NAD(P)-bd_dom_sf"/>
</dbReference>
<keyword evidence="4" id="KW-1185">Reference proteome</keyword>
<sequence>MTSERTPMTKTLGLIGTGMIGGALSRLAVAAGLDVVVSNSRGPQSLADLVAELGPRARAATPAEAAEAGDLVVATIPLRAYDRLPAAALAGRTVIDTMNYYPERDGRLPELDEGGTTSSTLVQRHLADSRVVKAFNSIDFHHLFIGARPVGAPDRSALPIAGDDPAAKAEVTALLDTLGYDAVDLGTLAESWRSEPGTPVYVQPYIPRQPEGLSQEEAGRWFFESPIAPLPAARVEELLAQAVRGPAGGTLPAGALGD</sequence>
<accession>A0ABN5VN72</accession>
<evidence type="ECO:0000256" key="1">
    <source>
        <dbReference type="ARBA" id="ARBA00023002"/>
    </source>
</evidence>
<dbReference type="PANTHER" id="PTHR14239:SF10">
    <property type="entry name" value="REDUCTASE"/>
    <property type="match status" value="1"/>
</dbReference>
<dbReference type="Gene3D" id="3.40.50.720">
    <property type="entry name" value="NAD(P)-binding Rossmann-like Domain"/>
    <property type="match status" value="1"/>
</dbReference>
<dbReference type="Proteomes" id="UP001321542">
    <property type="component" value="Chromosome"/>
</dbReference>
<feature type="domain" description="Pyrroline-5-carboxylate reductase catalytic N-terminal" evidence="2">
    <location>
        <begin position="12"/>
        <end position="100"/>
    </location>
</feature>
<dbReference type="InterPro" id="IPR028939">
    <property type="entry name" value="P5C_Rdtase_cat_N"/>
</dbReference>
<proteinExistence type="predicted"/>
<evidence type="ECO:0000313" key="4">
    <source>
        <dbReference type="Proteomes" id="UP001321542"/>
    </source>
</evidence>
<protein>
    <recommendedName>
        <fullName evidence="2">Pyrroline-5-carboxylate reductase catalytic N-terminal domain-containing protein</fullName>
    </recommendedName>
</protein>
<evidence type="ECO:0000259" key="2">
    <source>
        <dbReference type="Pfam" id="PF03807"/>
    </source>
</evidence>
<keyword evidence="1" id="KW-0560">Oxidoreductase</keyword>
<dbReference type="PANTHER" id="PTHR14239">
    <property type="entry name" value="DUDULIN-RELATED"/>
    <property type="match status" value="1"/>
</dbReference>